<organism evidence="2 3">
    <name type="scientific">Vibrio agarivorans</name>
    <dbReference type="NCBI Taxonomy" id="153622"/>
    <lineage>
        <taxon>Bacteria</taxon>
        <taxon>Pseudomonadati</taxon>
        <taxon>Pseudomonadota</taxon>
        <taxon>Gammaproteobacteria</taxon>
        <taxon>Vibrionales</taxon>
        <taxon>Vibrionaceae</taxon>
        <taxon>Vibrio</taxon>
    </lineage>
</organism>
<keyword evidence="1" id="KW-1133">Transmembrane helix</keyword>
<gene>
    <name evidence="2" type="ORF">QWJ08_02185</name>
</gene>
<dbReference type="Proteomes" id="UP001169719">
    <property type="component" value="Unassembled WGS sequence"/>
</dbReference>
<feature type="transmembrane region" description="Helical" evidence="1">
    <location>
        <begin position="6"/>
        <end position="26"/>
    </location>
</feature>
<reference evidence="2" key="1">
    <citation type="submission" date="2024-05" db="EMBL/GenBank/DDBJ databases">
        <title>Genome Sequences of Four Agar- Degrading Marine Bacteria.</title>
        <authorList>
            <person name="Phillips E.K."/>
            <person name="Shaffer J.C."/>
            <person name="Henson M.W."/>
            <person name="Temperton B."/>
            <person name="Thrash C.J."/>
            <person name="Martin M.O."/>
        </authorList>
    </citation>
    <scope>NUCLEOTIDE SEQUENCE</scope>
    <source>
        <strain evidence="2">EKP203</strain>
    </source>
</reference>
<dbReference type="RefSeq" id="WP_289960502.1">
    <property type="nucleotide sequence ID" value="NZ_JAUEOZ010000001.1"/>
</dbReference>
<sequence length="159" mass="18436">MRNRQVLVPFFVAAIITVGFLLGQFISTQRYSDSHDAYYGIWQGTGLIDYQGAKVKSHLVLILREKNSRISVNNYLEGENFAMDADITIRENHQKHVYFDLSNRKTNGLESFIDRTNIDVPHFPLLFHIEAFHLEDDAIFLNMNNPNRTLASYKLTKKQ</sequence>
<accession>A0ABT7XWR2</accession>
<name>A0ABT7XWR2_9VIBR</name>
<keyword evidence="1" id="KW-0472">Membrane</keyword>
<dbReference type="EMBL" id="JAUEOZ010000001">
    <property type="protein sequence ID" value="MDN2480212.1"/>
    <property type="molecule type" value="Genomic_DNA"/>
</dbReference>
<protein>
    <recommendedName>
        <fullName evidence="4">DUF2850 domain-containing protein</fullName>
    </recommendedName>
</protein>
<evidence type="ECO:0000256" key="1">
    <source>
        <dbReference type="SAM" id="Phobius"/>
    </source>
</evidence>
<comment type="caution">
    <text evidence="2">The sequence shown here is derived from an EMBL/GenBank/DDBJ whole genome shotgun (WGS) entry which is preliminary data.</text>
</comment>
<keyword evidence="3" id="KW-1185">Reference proteome</keyword>
<evidence type="ECO:0000313" key="2">
    <source>
        <dbReference type="EMBL" id="MDN2480212.1"/>
    </source>
</evidence>
<evidence type="ECO:0000313" key="3">
    <source>
        <dbReference type="Proteomes" id="UP001169719"/>
    </source>
</evidence>
<evidence type="ECO:0008006" key="4">
    <source>
        <dbReference type="Google" id="ProtNLM"/>
    </source>
</evidence>
<keyword evidence="1" id="KW-0812">Transmembrane</keyword>
<proteinExistence type="predicted"/>